<evidence type="ECO:0000256" key="1">
    <source>
        <dbReference type="SAM" id="MobiDB-lite"/>
    </source>
</evidence>
<reference evidence="2 3" key="1">
    <citation type="journal article" date="2024" name="Microbiol. Resour. Announc.">
        <title>Genome annotations for the ascomycete fungi Trichoderma harzianum, Trichoderma aggressivum, and Purpureocillium lilacinum.</title>
        <authorList>
            <person name="Beijen E.P.W."/>
            <person name="Ohm R.A."/>
        </authorList>
    </citation>
    <scope>NUCLEOTIDE SEQUENCE [LARGE SCALE GENOMIC DNA]</scope>
    <source>
        <strain evidence="2 3">CBS 150709</strain>
    </source>
</reference>
<dbReference type="Proteomes" id="UP001287286">
    <property type="component" value="Unassembled WGS sequence"/>
</dbReference>
<comment type="caution">
    <text evidence="2">The sequence shown here is derived from an EMBL/GenBank/DDBJ whole genome shotgun (WGS) entry which is preliminary data.</text>
</comment>
<evidence type="ECO:0000313" key="2">
    <source>
        <dbReference type="EMBL" id="KAK4093232.1"/>
    </source>
</evidence>
<feature type="region of interest" description="Disordered" evidence="1">
    <location>
        <begin position="750"/>
        <end position="770"/>
    </location>
</feature>
<feature type="region of interest" description="Disordered" evidence="1">
    <location>
        <begin position="478"/>
        <end position="498"/>
    </location>
</feature>
<feature type="region of interest" description="Disordered" evidence="1">
    <location>
        <begin position="555"/>
        <end position="612"/>
    </location>
</feature>
<proteinExistence type="predicted"/>
<feature type="compositionally biased region" description="Polar residues" evidence="1">
    <location>
        <begin position="245"/>
        <end position="259"/>
    </location>
</feature>
<evidence type="ECO:0000313" key="3">
    <source>
        <dbReference type="Proteomes" id="UP001287286"/>
    </source>
</evidence>
<feature type="region of interest" description="Disordered" evidence="1">
    <location>
        <begin position="204"/>
        <end position="262"/>
    </location>
</feature>
<accession>A0ABR0CA05</accession>
<name>A0ABR0CA05_PURLI</name>
<feature type="region of interest" description="Disordered" evidence="1">
    <location>
        <begin position="76"/>
        <end position="111"/>
    </location>
</feature>
<protein>
    <submittedName>
        <fullName evidence="2">Uncharacterized protein</fullName>
    </submittedName>
</protein>
<sequence length="939" mass="100192">MGSITSTKAYRRETSPPHVYLSVRRGRESAFQRLLEEKEQLCGDAQHCEDGYGMGLGTAVDSGQPFLRALLMSAQDGTGWSAGPKEQEAGLASQRRRQDPSTAQSERGGQGCCGGRCEFRAETNGWARAEAEVLSRDEADSHNTSPLDRAGWGRIGTGQGSCEPVGVSVRGLARDKAVRMASPRKKTAAVLGLGWVVLSSQRPRLGAAAESGGGRRRGGGRRAAEDQINEQVRNKSHNGVGETGLSETGTPQTGQSNGHQLGGVGTWAMSGQAAAWLQDSLADEDEGMEAAVAGGVCLAAWGRALACERVLTPQSSMSERVVQVVDDGEEAGCPGGVGRHLAVPVQSVMSQNATGRSCGQAMMTLTMGIGGSGAVPSRKRKAQADWGIQGRRMETENGPLRQAVAGGPRLPCLGLMDGRRRMLLPFAAPGLASLFPSQHACPWQAAYHQAGYMPQALQDVRACRTGVRARQEQAVREVSGGRSKLRSLPGNAQPPLPCLRAPRHRIQVSELTLTCIQPAAPHRLRICGEPSHVVPSPRRPPLILRAPSLAATIPSRRSRKRNDLEVRTTLRYRRARNATQSQGQAGRARPAHARRPPPLHQGSHAPDDGNCAWRTLAASGDQAPRPHWVRGINFGPAPPPVPPALSDLARRQGARAILGGGLVECGQPASACSRGTQLDYYILSLRAASAVARNPVRDSHEHGSSGSGNSNARPSAKHGEPCPACLHPACARPARFPNTLGIKISQAHGPLNRARGRVRRSATCPSRTPPANLKHGNALFVVSSWHLILDFRESSQRMTPTTPPHLRPAAAITAVDPDEPCPRSATTASPTNPTNQHEVVVVSHSNKMDIPKYGRAPALYHQGWSDTLPAFEDQEVLCLCPMHTHAAANVLAHCAFARFTPTGDVLVITEQGRAFAQVTAHCRGFHHERCPAVEMAPPI</sequence>
<feature type="region of interest" description="Disordered" evidence="1">
    <location>
        <begin position="694"/>
        <end position="718"/>
    </location>
</feature>
<organism evidence="2 3">
    <name type="scientific">Purpureocillium lilacinum</name>
    <name type="common">Paecilomyces lilacinus</name>
    <dbReference type="NCBI Taxonomy" id="33203"/>
    <lineage>
        <taxon>Eukaryota</taxon>
        <taxon>Fungi</taxon>
        <taxon>Dikarya</taxon>
        <taxon>Ascomycota</taxon>
        <taxon>Pezizomycotina</taxon>
        <taxon>Sordariomycetes</taxon>
        <taxon>Hypocreomycetidae</taxon>
        <taxon>Hypocreales</taxon>
        <taxon>Ophiocordycipitaceae</taxon>
        <taxon>Purpureocillium</taxon>
    </lineage>
</organism>
<keyword evidence="3" id="KW-1185">Reference proteome</keyword>
<dbReference type="EMBL" id="JAWRVI010000006">
    <property type="protein sequence ID" value="KAK4093232.1"/>
    <property type="molecule type" value="Genomic_DNA"/>
</dbReference>
<gene>
    <name evidence="2" type="ORF">Purlil1_2389</name>
</gene>